<dbReference type="CDD" id="cd03801">
    <property type="entry name" value="GT4_PimA-like"/>
    <property type="match status" value="1"/>
</dbReference>
<dbReference type="EMBL" id="MN739613">
    <property type="protein sequence ID" value="QHT15832.1"/>
    <property type="molecule type" value="Genomic_DNA"/>
</dbReference>
<dbReference type="PANTHER" id="PTHR46656">
    <property type="entry name" value="PUTATIVE-RELATED"/>
    <property type="match status" value="1"/>
</dbReference>
<reference evidence="2" key="1">
    <citation type="journal article" date="2020" name="Nature">
        <title>Giant virus diversity and host interactions through global metagenomics.</title>
        <authorList>
            <person name="Schulz F."/>
            <person name="Roux S."/>
            <person name="Paez-Espino D."/>
            <person name="Jungbluth S."/>
            <person name="Walsh D.A."/>
            <person name="Denef V.J."/>
            <person name="McMahon K.D."/>
            <person name="Konstantinidis K.T."/>
            <person name="Eloe-Fadrosh E.A."/>
            <person name="Kyrpides N.C."/>
            <person name="Woyke T."/>
        </authorList>
    </citation>
    <scope>NUCLEOTIDE SEQUENCE</scope>
    <source>
        <strain evidence="2">GVMAG-M-3300023174-176</strain>
    </source>
</reference>
<dbReference type="SUPFAM" id="SSF53756">
    <property type="entry name" value="UDP-Glycosyltransferase/glycogen phosphorylase"/>
    <property type="match status" value="1"/>
</dbReference>
<evidence type="ECO:0000259" key="1">
    <source>
        <dbReference type="Pfam" id="PF00534"/>
    </source>
</evidence>
<organism evidence="2">
    <name type="scientific">viral metagenome</name>
    <dbReference type="NCBI Taxonomy" id="1070528"/>
    <lineage>
        <taxon>unclassified sequences</taxon>
        <taxon>metagenomes</taxon>
        <taxon>organismal metagenomes</taxon>
    </lineage>
</organism>
<evidence type="ECO:0000313" key="2">
    <source>
        <dbReference type="EMBL" id="QHT15832.1"/>
    </source>
</evidence>
<proteinExistence type="predicted"/>
<dbReference type="Gene3D" id="3.40.50.2000">
    <property type="entry name" value="Glycogen Phosphorylase B"/>
    <property type="match status" value="1"/>
</dbReference>
<dbReference type="AlphaFoldDB" id="A0A6C0DHH5"/>
<protein>
    <recommendedName>
        <fullName evidence="1">Glycosyl transferase family 1 domain-containing protein</fullName>
    </recommendedName>
</protein>
<dbReference type="InterPro" id="IPR001296">
    <property type="entry name" value="Glyco_trans_1"/>
</dbReference>
<sequence length="407" mass="45529">MNQDLKLKLLLVSTDIHQTSGYSKVTYGLLKELGKSSWLQVVHYAIQGDPGLNPDRTYSTNVTPYPFDKTIEKGFGFGQLAAAVVKEAPHVIMIYNDIGVVTKYLEVLKDYKGKVWIYLDQIYENGTSPLILNKVDRIFCFTKEWKDLLKRLGIIKPIDVLPHGFDKDMFPVISRSLARQQLKIPEDVFLFLNLNRNQPRKHYDLLIMAFVDLISRSPEKSLFLMCVCDDGSLGGYPLFDIFSHELAKRSLNPDQFGNRLIQSNRHLDFTDAEIGVLYQAADVGITCTDGEGFGLCSFESMGLGVPQVLTNVIGHRTFCDASNSILVEPTLTMYVPTTVSQLGGEARIVDPLVVSKAMETYVNDASLRLTHGLMAAKTVAGFTWSNVSWALVKRLELLHAELVLDGL</sequence>
<dbReference type="Gene3D" id="3.40.50.11930">
    <property type="match status" value="1"/>
</dbReference>
<dbReference type="PANTHER" id="PTHR46656:SF3">
    <property type="entry name" value="PUTATIVE-RELATED"/>
    <property type="match status" value="1"/>
</dbReference>
<dbReference type="GO" id="GO:0016757">
    <property type="term" value="F:glycosyltransferase activity"/>
    <property type="evidence" value="ECO:0007669"/>
    <property type="project" value="InterPro"/>
</dbReference>
<feature type="domain" description="Glycosyl transferase family 1" evidence="1">
    <location>
        <begin position="177"/>
        <end position="329"/>
    </location>
</feature>
<name>A0A6C0DHH5_9ZZZZ</name>
<accession>A0A6C0DHH5</accession>
<dbReference type="Pfam" id="PF00534">
    <property type="entry name" value="Glycos_transf_1"/>
    <property type="match status" value="1"/>
</dbReference>